<reference evidence="2" key="1">
    <citation type="submission" date="2013-07" db="EMBL/GenBank/DDBJ databases">
        <title>The genome of Eucalyptus grandis.</title>
        <authorList>
            <person name="Schmutz J."/>
            <person name="Hayes R."/>
            <person name="Myburg A."/>
            <person name="Tuskan G."/>
            <person name="Grattapaglia D."/>
            <person name="Rokhsar D.S."/>
        </authorList>
    </citation>
    <scope>NUCLEOTIDE SEQUENCE</scope>
    <source>
        <tissue evidence="2">Leaf extractions</tissue>
    </source>
</reference>
<protein>
    <submittedName>
        <fullName evidence="2">Uncharacterized protein</fullName>
    </submittedName>
</protein>
<proteinExistence type="predicted"/>
<feature type="region of interest" description="Disordered" evidence="1">
    <location>
        <begin position="55"/>
        <end position="75"/>
    </location>
</feature>
<evidence type="ECO:0000313" key="2">
    <source>
        <dbReference type="EMBL" id="KCW67324.1"/>
    </source>
</evidence>
<organism evidence="2">
    <name type="scientific">Eucalyptus grandis</name>
    <name type="common">Flooded gum</name>
    <dbReference type="NCBI Taxonomy" id="71139"/>
    <lineage>
        <taxon>Eukaryota</taxon>
        <taxon>Viridiplantae</taxon>
        <taxon>Streptophyta</taxon>
        <taxon>Embryophyta</taxon>
        <taxon>Tracheophyta</taxon>
        <taxon>Spermatophyta</taxon>
        <taxon>Magnoliopsida</taxon>
        <taxon>eudicotyledons</taxon>
        <taxon>Gunneridae</taxon>
        <taxon>Pentapetalae</taxon>
        <taxon>rosids</taxon>
        <taxon>malvids</taxon>
        <taxon>Myrtales</taxon>
        <taxon>Myrtaceae</taxon>
        <taxon>Myrtoideae</taxon>
        <taxon>Eucalypteae</taxon>
        <taxon>Eucalyptus</taxon>
    </lineage>
</organism>
<dbReference type="AlphaFoldDB" id="A0A059BMR4"/>
<evidence type="ECO:0000256" key="1">
    <source>
        <dbReference type="SAM" id="MobiDB-lite"/>
    </source>
</evidence>
<dbReference type="EMBL" id="KK198758">
    <property type="protein sequence ID" value="KCW67324.1"/>
    <property type="molecule type" value="Genomic_DNA"/>
</dbReference>
<gene>
    <name evidence="2" type="ORF">EUGRSUZ_F01109</name>
</gene>
<dbReference type="InParanoid" id="A0A059BMR4"/>
<name>A0A059BMR4_EUCGR</name>
<accession>A0A059BMR4</accession>
<sequence length="75" mass="7875">MQINRDVAIEGCVRANELPRACPCINSSRGDISRAGSRSVKTRIDGLGKLEVGGCGGGSEGVDEYDRDVGGQDHL</sequence>
<dbReference type="Gramene" id="KCW67324">
    <property type="protein sequence ID" value="KCW67324"/>
    <property type="gene ID" value="EUGRSUZ_F01109"/>
</dbReference>